<keyword evidence="4" id="KW-1185">Reference proteome</keyword>
<dbReference type="Pfam" id="PF09588">
    <property type="entry name" value="YqaJ"/>
    <property type="match status" value="1"/>
</dbReference>
<dbReference type="InterPro" id="IPR007527">
    <property type="entry name" value="Znf_SWIM"/>
</dbReference>
<dbReference type="InterPro" id="IPR011604">
    <property type="entry name" value="PDDEXK-like_dom_sf"/>
</dbReference>
<evidence type="ECO:0000259" key="2">
    <source>
        <dbReference type="PROSITE" id="PS50966"/>
    </source>
</evidence>
<feature type="domain" description="SWIM-type" evidence="2">
    <location>
        <begin position="158"/>
        <end position="194"/>
    </location>
</feature>
<dbReference type="SUPFAM" id="SSF52980">
    <property type="entry name" value="Restriction endonuclease-like"/>
    <property type="match status" value="1"/>
</dbReference>
<dbReference type="InterPro" id="IPR019080">
    <property type="entry name" value="YqaJ_viral_recombinase"/>
</dbReference>
<comment type="caution">
    <text evidence="3">The sequence shown here is derived from an EMBL/GenBank/DDBJ whole genome shotgun (WGS) entry which is preliminary data.</text>
</comment>
<dbReference type="PANTHER" id="PTHR47526:SF3">
    <property type="entry name" value="PHD-TYPE DOMAIN-CONTAINING PROTEIN"/>
    <property type="match status" value="1"/>
</dbReference>
<keyword evidence="1" id="KW-0862">Zinc</keyword>
<evidence type="ECO:0000256" key="1">
    <source>
        <dbReference type="PROSITE-ProRule" id="PRU00325"/>
    </source>
</evidence>
<keyword evidence="1" id="KW-0479">Metal-binding</keyword>
<name>A0ABN8SGD7_9CNID</name>
<proteinExistence type="predicted"/>
<dbReference type="CDD" id="cd22343">
    <property type="entry name" value="PDDEXK_lambda_exonuclease-like"/>
    <property type="match status" value="1"/>
</dbReference>
<accession>A0ABN8SGD7</accession>
<sequence length="589" mass="67370">MADTTGRSGSTDRLLGINLNLACLASYRIDELKFWLKCRGDSLKRLPTKAACIQRIQEYVKNGRTAIVLNPHDRNYWTSSSDAESPWTRSLDGLPLFTLREIEAFFKDPGKTAKLNKRTEQLLNDNFHDNISCLNEGNFFYVRAICGASYRKKNHKLYFAIKKSSSAVKYAYCTCRAGKGGWCNHVYALIKVIAKFSLEESKCIPELLPCTSKPCGWTVPRKRQQNVSKSSVMDTTVKKTKPESKGVACNLFDARAERLKELNFNSLSQCQIELAKVNPMIPFVNSIRKEKDILATDYKETKYGRYPSFSPLSQQLPIYGENFQVYCSVDPTIGQGTVTDLIQEYPSFPHEEVPVYYEISQHQLKDEELPVFDDLDLSATDSWALERDTRDQANSPIWMEQRKNRVTASKFYEVYSWKRGKERHAENFVSGGSNPSSFVQRKLDHGKMYEPVAWRKYLEYFASLGQDVKVLPCGLVVNANNRWLGCSPDAKLLFPNKVGIGESKCPYDQRDSDLMDVAQANKNFYLAAVGNSLHLKQDHPYYFQVQCQLALTRAMFNDFVVYTHKSLFIERFTLNEQLWKDAVTKVGNN</sequence>
<dbReference type="Proteomes" id="UP001159427">
    <property type="component" value="Unassembled WGS sequence"/>
</dbReference>
<dbReference type="Gene3D" id="3.90.320.10">
    <property type="match status" value="1"/>
</dbReference>
<gene>
    <name evidence="3" type="ORF">PEVE_00020748</name>
</gene>
<keyword evidence="1" id="KW-0863">Zinc-finger</keyword>
<reference evidence="3 4" key="1">
    <citation type="submission" date="2022-05" db="EMBL/GenBank/DDBJ databases">
        <authorList>
            <consortium name="Genoscope - CEA"/>
            <person name="William W."/>
        </authorList>
    </citation>
    <scope>NUCLEOTIDE SEQUENCE [LARGE SCALE GENOMIC DNA]</scope>
</reference>
<dbReference type="PANTHER" id="PTHR47526">
    <property type="entry name" value="ATP-DEPENDENT DNA HELICASE"/>
    <property type="match status" value="1"/>
</dbReference>
<evidence type="ECO:0000313" key="4">
    <source>
        <dbReference type="Proteomes" id="UP001159427"/>
    </source>
</evidence>
<evidence type="ECO:0000313" key="3">
    <source>
        <dbReference type="EMBL" id="CAH3190704.1"/>
    </source>
</evidence>
<dbReference type="EMBL" id="CALNXI010002782">
    <property type="protein sequence ID" value="CAH3190704.1"/>
    <property type="molecule type" value="Genomic_DNA"/>
</dbReference>
<protein>
    <recommendedName>
        <fullName evidence="2">SWIM-type domain-containing protein</fullName>
    </recommendedName>
</protein>
<dbReference type="InterPro" id="IPR011335">
    <property type="entry name" value="Restrct_endonuc-II-like"/>
</dbReference>
<organism evidence="3 4">
    <name type="scientific">Porites evermanni</name>
    <dbReference type="NCBI Taxonomy" id="104178"/>
    <lineage>
        <taxon>Eukaryota</taxon>
        <taxon>Metazoa</taxon>
        <taxon>Cnidaria</taxon>
        <taxon>Anthozoa</taxon>
        <taxon>Hexacorallia</taxon>
        <taxon>Scleractinia</taxon>
        <taxon>Fungiina</taxon>
        <taxon>Poritidae</taxon>
        <taxon>Porites</taxon>
    </lineage>
</organism>
<dbReference type="PROSITE" id="PS50966">
    <property type="entry name" value="ZF_SWIM"/>
    <property type="match status" value="1"/>
</dbReference>